<dbReference type="SMART" id="SM00304">
    <property type="entry name" value="HAMP"/>
    <property type="match status" value="1"/>
</dbReference>
<dbReference type="SMART" id="SM00388">
    <property type="entry name" value="HisKA"/>
    <property type="match status" value="1"/>
</dbReference>
<evidence type="ECO:0000256" key="13">
    <source>
        <dbReference type="ARBA" id="ARBA00023136"/>
    </source>
</evidence>
<dbReference type="PANTHER" id="PTHR45528:SF1">
    <property type="entry name" value="SENSOR HISTIDINE KINASE CPXA"/>
    <property type="match status" value="1"/>
</dbReference>
<evidence type="ECO:0000256" key="3">
    <source>
        <dbReference type="ARBA" id="ARBA00012438"/>
    </source>
</evidence>
<evidence type="ECO:0000256" key="7">
    <source>
        <dbReference type="ARBA" id="ARBA00022692"/>
    </source>
</evidence>
<sequence length="392" mass="44877">MDKIKNLSLKKTILLYLCVSLICSFLLSALVGGIASEVQQQIWWKYVDQEQYIQAEAGENSNYTVRIPRPSASRMSRWDHQVSELCDFLETYSVLLISLAGSGGAVFLFYRNKLKPPIEELGRASKMIGENNLDFQVDYTNKDEMGQLCQEFERMRRQLVLNNQKLWRTIEEEKALRSAVSHDLRSPLSVLKGYLEMLEEFRKAGILDQEKEGKMLEASRKQVQRMDQFVDMMAKLNSLEQRVLKAGPVIAKELEQEIRQAFTALGRDKQLDFHISENTGDFLGDREVILEVAENLLSNACRYAEKVIEIDLSVTSRELKIRVKDDGEGFQEDKEELTKAFYQQNIKDSLKHTGLGMYISRLYCEKHGGSLLLENDQAGGAVVTAIFRKLSH</sequence>
<evidence type="ECO:0000256" key="12">
    <source>
        <dbReference type="ARBA" id="ARBA00023012"/>
    </source>
</evidence>
<comment type="catalytic activity">
    <reaction evidence="1">
        <text>ATP + protein L-histidine = ADP + protein N-phospho-L-histidine.</text>
        <dbReference type="EC" id="2.7.13.3"/>
    </reaction>
</comment>
<keyword evidence="4" id="KW-1003">Cell membrane</keyword>
<dbReference type="InterPro" id="IPR005467">
    <property type="entry name" value="His_kinase_dom"/>
</dbReference>
<keyword evidence="12" id="KW-0902">Two-component regulatory system</keyword>
<dbReference type="Gene3D" id="3.30.565.10">
    <property type="entry name" value="Histidine kinase-like ATPase, C-terminal domain"/>
    <property type="match status" value="1"/>
</dbReference>
<dbReference type="SUPFAM" id="SSF55874">
    <property type="entry name" value="ATPase domain of HSP90 chaperone/DNA topoisomerase II/histidine kinase"/>
    <property type="match status" value="1"/>
</dbReference>
<dbReference type="SUPFAM" id="SSF47384">
    <property type="entry name" value="Homodimeric domain of signal transducing histidine kinase"/>
    <property type="match status" value="1"/>
</dbReference>
<evidence type="ECO:0000256" key="9">
    <source>
        <dbReference type="ARBA" id="ARBA00022777"/>
    </source>
</evidence>
<dbReference type="InterPro" id="IPR050398">
    <property type="entry name" value="HssS/ArlS-like"/>
</dbReference>
<feature type="transmembrane region" description="Helical" evidence="14">
    <location>
        <begin position="92"/>
        <end position="110"/>
    </location>
</feature>
<keyword evidence="8" id="KW-0547">Nucleotide-binding</keyword>
<gene>
    <name evidence="17" type="ORF">H9747_12900</name>
</gene>
<keyword evidence="5" id="KW-0597">Phosphoprotein</keyword>
<dbReference type="SMART" id="SM00387">
    <property type="entry name" value="HATPase_c"/>
    <property type="match status" value="1"/>
</dbReference>
<evidence type="ECO:0000313" key="17">
    <source>
        <dbReference type="EMBL" id="HIV39868.1"/>
    </source>
</evidence>
<evidence type="ECO:0000256" key="14">
    <source>
        <dbReference type="SAM" id="Phobius"/>
    </source>
</evidence>
<feature type="transmembrane region" description="Helical" evidence="14">
    <location>
        <begin position="12"/>
        <end position="35"/>
    </location>
</feature>
<keyword evidence="13 14" id="KW-0472">Membrane</keyword>
<dbReference type="InterPro" id="IPR003594">
    <property type="entry name" value="HATPase_dom"/>
</dbReference>
<dbReference type="Pfam" id="PF00512">
    <property type="entry name" value="HisKA"/>
    <property type="match status" value="1"/>
</dbReference>
<dbReference type="PANTHER" id="PTHR45528">
    <property type="entry name" value="SENSOR HISTIDINE KINASE CPXA"/>
    <property type="match status" value="1"/>
</dbReference>
<dbReference type="GO" id="GO:0005886">
    <property type="term" value="C:plasma membrane"/>
    <property type="evidence" value="ECO:0007669"/>
    <property type="project" value="UniProtKB-SubCell"/>
</dbReference>
<evidence type="ECO:0000256" key="8">
    <source>
        <dbReference type="ARBA" id="ARBA00022741"/>
    </source>
</evidence>
<keyword evidence="10" id="KW-0067">ATP-binding</keyword>
<reference evidence="17" key="1">
    <citation type="journal article" date="2021" name="PeerJ">
        <title>Extensive microbial diversity within the chicken gut microbiome revealed by metagenomics and culture.</title>
        <authorList>
            <person name="Gilroy R."/>
            <person name="Ravi A."/>
            <person name="Getino M."/>
            <person name="Pursley I."/>
            <person name="Horton D.L."/>
            <person name="Alikhan N.F."/>
            <person name="Baker D."/>
            <person name="Gharbi K."/>
            <person name="Hall N."/>
            <person name="Watson M."/>
            <person name="Adriaenssens E.M."/>
            <person name="Foster-Nyarko E."/>
            <person name="Jarju S."/>
            <person name="Secka A."/>
            <person name="Antonio M."/>
            <person name="Oren A."/>
            <person name="Chaudhuri R.R."/>
            <person name="La Ragione R."/>
            <person name="Hildebrand F."/>
            <person name="Pallen M.J."/>
        </authorList>
    </citation>
    <scope>NUCLEOTIDE SEQUENCE</scope>
    <source>
        <strain evidence="17">CHK195-9823</strain>
    </source>
</reference>
<organism evidence="17 18">
    <name type="scientific">Candidatus Blautia stercorigallinarum</name>
    <dbReference type="NCBI Taxonomy" id="2838501"/>
    <lineage>
        <taxon>Bacteria</taxon>
        <taxon>Bacillati</taxon>
        <taxon>Bacillota</taxon>
        <taxon>Clostridia</taxon>
        <taxon>Lachnospirales</taxon>
        <taxon>Lachnospiraceae</taxon>
        <taxon>Blautia</taxon>
    </lineage>
</organism>
<dbReference type="GO" id="GO:0005524">
    <property type="term" value="F:ATP binding"/>
    <property type="evidence" value="ECO:0007669"/>
    <property type="project" value="UniProtKB-KW"/>
</dbReference>
<dbReference type="EMBL" id="DXIQ01000090">
    <property type="protein sequence ID" value="HIV39868.1"/>
    <property type="molecule type" value="Genomic_DNA"/>
</dbReference>
<feature type="domain" description="Histidine kinase" evidence="15">
    <location>
        <begin position="179"/>
        <end position="391"/>
    </location>
</feature>
<evidence type="ECO:0000256" key="4">
    <source>
        <dbReference type="ARBA" id="ARBA00022475"/>
    </source>
</evidence>
<dbReference type="CDD" id="cd06225">
    <property type="entry name" value="HAMP"/>
    <property type="match status" value="1"/>
</dbReference>
<dbReference type="AlphaFoldDB" id="A0A9D1TG58"/>
<dbReference type="Gene3D" id="1.10.287.130">
    <property type="match status" value="1"/>
</dbReference>
<proteinExistence type="predicted"/>
<dbReference type="InterPro" id="IPR036097">
    <property type="entry name" value="HisK_dim/P_sf"/>
</dbReference>
<dbReference type="Gene3D" id="6.10.340.10">
    <property type="match status" value="1"/>
</dbReference>
<evidence type="ECO:0000256" key="11">
    <source>
        <dbReference type="ARBA" id="ARBA00022989"/>
    </source>
</evidence>
<keyword evidence="7 14" id="KW-0812">Transmembrane</keyword>
<keyword evidence="11 14" id="KW-1133">Transmembrane helix</keyword>
<reference evidence="17" key="2">
    <citation type="submission" date="2021-04" db="EMBL/GenBank/DDBJ databases">
        <authorList>
            <person name="Gilroy R."/>
        </authorList>
    </citation>
    <scope>NUCLEOTIDE SEQUENCE</scope>
    <source>
        <strain evidence="17">CHK195-9823</strain>
    </source>
</reference>
<evidence type="ECO:0000256" key="1">
    <source>
        <dbReference type="ARBA" id="ARBA00000085"/>
    </source>
</evidence>
<name>A0A9D1TG58_9FIRM</name>
<dbReference type="Pfam" id="PF02518">
    <property type="entry name" value="HATPase_c"/>
    <property type="match status" value="1"/>
</dbReference>
<dbReference type="SUPFAM" id="SSF158472">
    <property type="entry name" value="HAMP domain-like"/>
    <property type="match status" value="1"/>
</dbReference>
<evidence type="ECO:0000256" key="10">
    <source>
        <dbReference type="ARBA" id="ARBA00022840"/>
    </source>
</evidence>
<dbReference type="InterPro" id="IPR003660">
    <property type="entry name" value="HAMP_dom"/>
</dbReference>
<comment type="caution">
    <text evidence="17">The sequence shown here is derived from an EMBL/GenBank/DDBJ whole genome shotgun (WGS) entry which is preliminary data.</text>
</comment>
<dbReference type="PROSITE" id="PS50885">
    <property type="entry name" value="HAMP"/>
    <property type="match status" value="1"/>
</dbReference>
<keyword evidence="6" id="KW-0808">Transferase</keyword>
<evidence type="ECO:0000256" key="6">
    <source>
        <dbReference type="ARBA" id="ARBA00022679"/>
    </source>
</evidence>
<accession>A0A9D1TG58</accession>
<dbReference type="Proteomes" id="UP000886814">
    <property type="component" value="Unassembled WGS sequence"/>
</dbReference>
<evidence type="ECO:0000259" key="15">
    <source>
        <dbReference type="PROSITE" id="PS50109"/>
    </source>
</evidence>
<dbReference type="CDD" id="cd00082">
    <property type="entry name" value="HisKA"/>
    <property type="match status" value="1"/>
</dbReference>
<comment type="subcellular location">
    <subcellularLocation>
        <location evidence="2">Cell membrane</location>
        <topology evidence="2">Multi-pass membrane protein</topology>
    </subcellularLocation>
</comment>
<dbReference type="EC" id="2.7.13.3" evidence="3"/>
<dbReference type="PROSITE" id="PS50109">
    <property type="entry name" value="HIS_KIN"/>
    <property type="match status" value="1"/>
</dbReference>
<dbReference type="InterPro" id="IPR003661">
    <property type="entry name" value="HisK_dim/P_dom"/>
</dbReference>
<dbReference type="GO" id="GO:0000155">
    <property type="term" value="F:phosphorelay sensor kinase activity"/>
    <property type="evidence" value="ECO:0007669"/>
    <property type="project" value="InterPro"/>
</dbReference>
<protein>
    <recommendedName>
        <fullName evidence="3">histidine kinase</fullName>
        <ecNumber evidence="3">2.7.13.3</ecNumber>
    </recommendedName>
</protein>
<feature type="domain" description="HAMP" evidence="16">
    <location>
        <begin position="117"/>
        <end position="164"/>
    </location>
</feature>
<evidence type="ECO:0000256" key="2">
    <source>
        <dbReference type="ARBA" id="ARBA00004651"/>
    </source>
</evidence>
<evidence type="ECO:0000313" key="18">
    <source>
        <dbReference type="Proteomes" id="UP000886814"/>
    </source>
</evidence>
<keyword evidence="9 17" id="KW-0418">Kinase</keyword>
<evidence type="ECO:0000256" key="5">
    <source>
        <dbReference type="ARBA" id="ARBA00022553"/>
    </source>
</evidence>
<evidence type="ECO:0000259" key="16">
    <source>
        <dbReference type="PROSITE" id="PS50885"/>
    </source>
</evidence>
<dbReference type="InterPro" id="IPR036890">
    <property type="entry name" value="HATPase_C_sf"/>
</dbReference>
<dbReference type="Pfam" id="PF00672">
    <property type="entry name" value="HAMP"/>
    <property type="match status" value="1"/>
</dbReference>